<evidence type="ECO:0000313" key="2">
    <source>
        <dbReference type="Proteomes" id="UP000011932"/>
    </source>
</evidence>
<reference evidence="1 2" key="1">
    <citation type="journal article" date="2013" name="ISME J.">
        <title>By their genes ye shall know them: genomic signatures of predatory bacteria.</title>
        <authorList>
            <person name="Pasternak Z."/>
            <person name="Pietrokovski S."/>
            <person name="Rotem O."/>
            <person name="Gophna U."/>
            <person name="Lurie-Weinberger M.N."/>
            <person name="Jurkevitch E."/>
        </authorList>
    </citation>
    <scope>NUCLEOTIDE SEQUENCE [LARGE SCALE GENOMIC DNA]</scope>
    <source>
        <strain evidence="1">EPB</strain>
    </source>
</reference>
<proteinExistence type="predicted"/>
<dbReference type="AlphaFoldDB" id="M4VWJ6"/>
<name>M4VWJ6_9BACT</name>
<dbReference type="EMBL" id="CP003538">
    <property type="protein sequence ID" value="AGH97564.1"/>
    <property type="molecule type" value="Genomic_DNA"/>
</dbReference>
<dbReference type="HOGENOM" id="CLU_1420012_0_0_5"/>
<dbReference type="Proteomes" id="UP000011932">
    <property type="component" value="Chromosome"/>
</dbReference>
<dbReference type="OrthoDB" id="9824604at2"/>
<organism evidence="1 2">
    <name type="scientific">Micavibrio aeruginosavorus EPB</name>
    <dbReference type="NCBI Taxonomy" id="349215"/>
    <lineage>
        <taxon>Bacteria</taxon>
        <taxon>Pseudomonadati</taxon>
        <taxon>Bdellovibrionota</taxon>
        <taxon>Bdellovibrionia</taxon>
        <taxon>Bdellovibrionales</taxon>
        <taxon>Pseudobdellovibrionaceae</taxon>
        <taxon>Micavibrio</taxon>
    </lineage>
</organism>
<dbReference type="RefSeq" id="WP_015467115.1">
    <property type="nucleotide sequence ID" value="NC_020812.1"/>
</dbReference>
<dbReference type="STRING" id="349215.A11S_741"/>
<protein>
    <submittedName>
        <fullName evidence="1">Uncharacterized protein</fullName>
    </submittedName>
</protein>
<evidence type="ECO:0000313" key="1">
    <source>
        <dbReference type="EMBL" id="AGH97564.1"/>
    </source>
</evidence>
<gene>
    <name evidence="1" type="ORF">A11S_741</name>
</gene>
<accession>M4VWJ6</accession>
<sequence>MPSLNKKFSTAASQLGHTIPNVDEGFWNFYRNISMAKGSTIQIPVEFLKGDQTVATYKVEMLGGPLDLQWVALKLTLAERAVDWDAVKMNHSSPIPRATAEDRMAQNAVAAAYDTAGSTIFETAMAFDNHIRAIDPVAQSPAEVGERFRAAQAAFAAGIVKSAHTIHRDNTAHSLRSWMKSIRQHIGWKPK</sequence>
<dbReference type="KEGG" id="man:A11S_741"/>